<dbReference type="EMBL" id="AP024169">
    <property type="protein sequence ID" value="BCN30348.1"/>
    <property type="molecule type" value="Genomic_DNA"/>
</dbReference>
<evidence type="ECO:0000313" key="13">
    <source>
        <dbReference type="Proteomes" id="UP000595897"/>
    </source>
</evidence>
<evidence type="ECO:0000256" key="9">
    <source>
        <dbReference type="RuleBase" id="RU004016"/>
    </source>
</evidence>
<dbReference type="GO" id="GO:0008360">
    <property type="term" value="P:regulation of cell shape"/>
    <property type="evidence" value="ECO:0007669"/>
    <property type="project" value="UniProtKB-KW"/>
</dbReference>
<keyword evidence="13" id="KW-1185">Reference proteome</keyword>
<dbReference type="InterPro" id="IPR001967">
    <property type="entry name" value="Peptidase_S11_N"/>
</dbReference>
<keyword evidence="6" id="KW-0961">Cell wall biogenesis/degradation</keyword>
<dbReference type="AlphaFoldDB" id="A0A7R7IC49"/>
<evidence type="ECO:0000313" key="12">
    <source>
        <dbReference type="EMBL" id="BCN30348.1"/>
    </source>
</evidence>
<evidence type="ECO:0000256" key="10">
    <source>
        <dbReference type="SAM" id="SignalP"/>
    </source>
</evidence>
<dbReference type="InterPro" id="IPR012338">
    <property type="entry name" value="Beta-lactam/transpept-like"/>
</dbReference>
<feature type="domain" description="Peptidase S11 D-alanyl-D-alanine carboxypeptidase A N-terminal" evidence="11">
    <location>
        <begin position="30"/>
        <end position="270"/>
    </location>
</feature>
<comment type="similarity">
    <text evidence="1 9">Belongs to the peptidase S11 family.</text>
</comment>
<gene>
    <name evidence="12" type="ORF">bsdtb5_16430</name>
</gene>
<keyword evidence="5" id="KW-0573">Peptidoglycan synthesis</keyword>
<dbReference type="InterPro" id="IPR018044">
    <property type="entry name" value="Peptidase_S11"/>
</dbReference>
<feature type="active site" description="Acyl-ester intermediate" evidence="7">
    <location>
        <position position="65"/>
    </location>
</feature>
<evidence type="ECO:0000256" key="8">
    <source>
        <dbReference type="PIRSR" id="PIRSR618044-2"/>
    </source>
</evidence>
<dbReference type="GO" id="GO:0071555">
    <property type="term" value="P:cell wall organization"/>
    <property type="evidence" value="ECO:0007669"/>
    <property type="project" value="UniProtKB-KW"/>
</dbReference>
<dbReference type="RefSeq" id="WP_271715574.1">
    <property type="nucleotide sequence ID" value="NZ_AP024169.1"/>
</dbReference>
<feature type="chain" id="PRO_5032977455" description="Peptidase S11 D-alanyl-D-alanine carboxypeptidase A N-terminal domain-containing protein" evidence="10">
    <location>
        <begin position="29"/>
        <end position="456"/>
    </location>
</feature>
<dbReference type="GO" id="GO:0009252">
    <property type="term" value="P:peptidoglycan biosynthetic process"/>
    <property type="evidence" value="ECO:0007669"/>
    <property type="project" value="UniProtKB-KW"/>
</dbReference>
<accession>A0A7R7IC49</accession>
<protein>
    <recommendedName>
        <fullName evidence="11">Peptidase S11 D-alanyl-D-alanine carboxypeptidase A N-terminal domain-containing protein</fullName>
    </recommendedName>
</protein>
<sequence>MKKYKYLINILLIITILSSFLCPTEAFAAANTVPKVHAHAYIVMDANSGKILLKQNANKRIYPASTAKLMTAIVSIESKNAGKNIKTSAKVLRKIPSDASTVHMPAGVSYTFTSLLHMLLIASAADAAQTLAVGTYGSTNKFIHQMNHKAKELNMTHTSFDNTIGLDIGNHYYKTYTTASDFAILARYAMSKKAIRNIVAKKNYIIPKTRKSKRQTIKSTNLFYSTAPYSKNLYQIIGTKTGTTNAAGKVLIVTAKDNKGHEVICAFFGNSTKTALYQDIKKLLDYTFKNYKNGNITLSKGFYDTRFTKYESLIRNYYNKGQLSGSSDGEFKPKDKVTESAFINTMKAISNAELQPMDSKKKITILDFSEILDEAYPAQISDDDYDVIVPKLTSDKELSTDEYKSLVALYTSNLLPDNITFDVDTCLTKVDMVIIADKMIDFVNNYEANPVSDSGE</sequence>
<dbReference type="SUPFAM" id="SSF56601">
    <property type="entry name" value="beta-lactamase/transpeptidase-like"/>
    <property type="match status" value="1"/>
</dbReference>
<reference evidence="12 13" key="1">
    <citation type="submission" date="2020-11" db="EMBL/GenBank/DDBJ databases">
        <title>Draft genome sequencing of a Lachnospiraceae strain isolated from anoxic soil subjected to BSD treatment.</title>
        <authorList>
            <person name="Uek A."/>
            <person name="Tonouchi A."/>
        </authorList>
    </citation>
    <scope>NUCLEOTIDE SEQUENCE [LARGE SCALE GENOMIC DNA]</scope>
    <source>
        <strain evidence="12 13">TB5</strain>
    </source>
</reference>
<organism evidence="12 13">
    <name type="scientific">Anaeromicropila herbilytica</name>
    <dbReference type="NCBI Taxonomy" id="2785025"/>
    <lineage>
        <taxon>Bacteria</taxon>
        <taxon>Bacillati</taxon>
        <taxon>Bacillota</taxon>
        <taxon>Clostridia</taxon>
        <taxon>Lachnospirales</taxon>
        <taxon>Lachnospiraceae</taxon>
        <taxon>Anaeromicropila</taxon>
    </lineage>
</organism>
<dbReference type="PANTHER" id="PTHR21581:SF6">
    <property type="entry name" value="TRAFFICKING PROTEIN PARTICLE COMPLEX SUBUNIT 12"/>
    <property type="match status" value="1"/>
</dbReference>
<feature type="signal peptide" evidence="10">
    <location>
        <begin position="1"/>
        <end position="28"/>
    </location>
</feature>
<dbReference type="Gene3D" id="3.40.710.10">
    <property type="entry name" value="DD-peptidase/beta-lactamase superfamily"/>
    <property type="match status" value="1"/>
</dbReference>
<evidence type="ECO:0000256" key="1">
    <source>
        <dbReference type="ARBA" id="ARBA00007164"/>
    </source>
</evidence>
<dbReference type="PANTHER" id="PTHR21581">
    <property type="entry name" value="D-ALANYL-D-ALANINE CARBOXYPEPTIDASE"/>
    <property type="match status" value="1"/>
</dbReference>
<name>A0A7R7IC49_9FIRM</name>
<evidence type="ECO:0000256" key="6">
    <source>
        <dbReference type="ARBA" id="ARBA00023316"/>
    </source>
</evidence>
<dbReference type="PRINTS" id="PR00725">
    <property type="entry name" value="DADACBPTASE1"/>
</dbReference>
<keyword evidence="3" id="KW-0378">Hydrolase</keyword>
<evidence type="ECO:0000256" key="7">
    <source>
        <dbReference type="PIRSR" id="PIRSR618044-1"/>
    </source>
</evidence>
<feature type="active site" description="Proton acceptor" evidence="7">
    <location>
        <position position="68"/>
    </location>
</feature>
<dbReference type="GO" id="GO:0006508">
    <property type="term" value="P:proteolysis"/>
    <property type="evidence" value="ECO:0007669"/>
    <property type="project" value="InterPro"/>
</dbReference>
<proteinExistence type="inferred from homology"/>
<dbReference type="KEGG" id="ahb:bsdtb5_16430"/>
<dbReference type="Pfam" id="PF00768">
    <property type="entry name" value="Peptidase_S11"/>
    <property type="match status" value="1"/>
</dbReference>
<keyword evidence="4" id="KW-0133">Cell shape</keyword>
<evidence type="ECO:0000256" key="2">
    <source>
        <dbReference type="ARBA" id="ARBA00022729"/>
    </source>
</evidence>
<dbReference type="GO" id="GO:0009002">
    <property type="term" value="F:serine-type D-Ala-D-Ala carboxypeptidase activity"/>
    <property type="evidence" value="ECO:0007669"/>
    <property type="project" value="InterPro"/>
</dbReference>
<evidence type="ECO:0000256" key="3">
    <source>
        <dbReference type="ARBA" id="ARBA00022801"/>
    </source>
</evidence>
<feature type="binding site" evidence="8">
    <location>
        <position position="240"/>
    </location>
    <ligand>
        <name>substrate</name>
    </ligand>
</feature>
<feature type="active site" evidence="7">
    <location>
        <position position="123"/>
    </location>
</feature>
<evidence type="ECO:0000256" key="5">
    <source>
        <dbReference type="ARBA" id="ARBA00022984"/>
    </source>
</evidence>
<evidence type="ECO:0000256" key="4">
    <source>
        <dbReference type="ARBA" id="ARBA00022960"/>
    </source>
</evidence>
<keyword evidence="2 10" id="KW-0732">Signal</keyword>
<evidence type="ECO:0000259" key="11">
    <source>
        <dbReference type="Pfam" id="PF00768"/>
    </source>
</evidence>
<dbReference type="Proteomes" id="UP000595897">
    <property type="component" value="Chromosome"/>
</dbReference>